<proteinExistence type="predicted"/>
<dbReference type="InterPro" id="IPR036291">
    <property type="entry name" value="NAD(P)-bd_dom_sf"/>
</dbReference>
<keyword evidence="3" id="KW-1185">Reference proteome</keyword>
<dbReference type="EMBL" id="KN839079">
    <property type="protein sequence ID" value="KIJ90956.1"/>
    <property type="molecule type" value="Genomic_DNA"/>
</dbReference>
<dbReference type="Proteomes" id="UP000054477">
    <property type="component" value="Unassembled WGS sequence"/>
</dbReference>
<dbReference type="InterPro" id="IPR016040">
    <property type="entry name" value="NAD(P)-bd_dom"/>
</dbReference>
<organism evidence="2 3">
    <name type="scientific">Laccaria amethystina LaAM-08-1</name>
    <dbReference type="NCBI Taxonomy" id="1095629"/>
    <lineage>
        <taxon>Eukaryota</taxon>
        <taxon>Fungi</taxon>
        <taxon>Dikarya</taxon>
        <taxon>Basidiomycota</taxon>
        <taxon>Agaricomycotina</taxon>
        <taxon>Agaricomycetes</taxon>
        <taxon>Agaricomycetidae</taxon>
        <taxon>Agaricales</taxon>
        <taxon>Agaricineae</taxon>
        <taxon>Hydnangiaceae</taxon>
        <taxon>Laccaria</taxon>
    </lineage>
</organism>
<reference evidence="3" key="2">
    <citation type="submission" date="2015-01" db="EMBL/GenBank/DDBJ databases">
        <title>Evolutionary Origins and Diversification of the Mycorrhizal Mutualists.</title>
        <authorList>
            <consortium name="DOE Joint Genome Institute"/>
            <consortium name="Mycorrhizal Genomics Consortium"/>
            <person name="Kohler A."/>
            <person name="Kuo A."/>
            <person name="Nagy L.G."/>
            <person name="Floudas D."/>
            <person name="Copeland A."/>
            <person name="Barry K.W."/>
            <person name="Cichocki N."/>
            <person name="Veneault-Fourrey C."/>
            <person name="LaButti K."/>
            <person name="Lindquist E.A."/>
            <person name="Lipzen A."/>
            <person name="Lundell T."/>
            <person name="Morin E."/>
            <person name="Murat C."/>
            <person name="Riley R."/>
            <person name="Ohm R."/>
            <person name="Sun H."/>
            <person name="Tunlid A."/>
            <person name="Henrissat B."/>
            <person name="Grigoriev I.V."/>
            <person name="Hibbett D.S."/>
            <person name="Martin F."/>
        </authorList>
    </citation>
    <scope>NUCLEOTIDE SEQUENCE [LARGE SCALE GENOMIC DNA]</scope>
    <source>
        <strain evidence="3">LaAM-08-1</strain>
    </source>
</reference>
<name>A0A0C9X069_9AGAR</name>
<reference evidence="2 3" key="1">
    <citation type="submission" date="2014-04" db="EMBL/GenBank/DDBJ databases">
        <authorList>
            <consortium name="DOE Joint Genome Institute"/>
            <person name="Kuo A."/>
            <person name="Kohler A."/>
            <person name="Nagy L.G."/>
            <person name="Floudas D."/>
            <person name="Copeland A."/>
            <person name="Barry K.W."/>
            <person name="Cichocki N."/>
            <person name="Veneault-Fourrey C."/>
            <person name="LaButti K."/>
            <person name="Lindquist E.A."/>
            <person name="Lipzen A."/>
            <person name="Lundell T."/>
            <person name="Morin E."/>
            <person name="Murat C."/>
            <person name="Sun H."/>
            <person name="Tunlid A."/>
            <person name="Henrissat B."/>
            <person name="Grigoriev I.V."/>
            <person name="Hibbett D.S."/>
            <person name="Martin F."/>
            <person name="Nordberg H.P."/>
            <person name="Cantor M.N."/>
            <person name="Hua S.X."/>
        </authorList>
    </citation>
    <scope>NUCLEOTIDE SEQUENCE [LARGE SCALE GENOMIC DNA]</scope>
    <source>
        <strain evidence="2 3">LaAM-08-1</strain>
    </source>
</reference>
<dbReference type="AlphaFoldDB" id="A0A0C9X069"/>
<feature type="domain" description="NAD(P)-binding" evidence="1">
    <location>
        <begin position="9"/>
        <end position="207"/>
    </location>
</feature>
<evidence type="ECO:0000313" key="2">
    <source>
        <dbReference type="EMBL" id="KIJ90956.1"/>
    </source>
</evidence>
<dbReference type="Pfam" id="PF13460">
    <property type="entry name" value="NAD_binding_10"/>
    <property type="match status" value="1"/>
</dbReference>
<protein>
    <recommendedName>
        <fullName evidence="1">NAD(P)-binding domain-containing protein</fullName>
    </recommendedName>
</protein>
<dbReference type="OrthoDB" id="10254604at2759"/>
<evidence type="ECO:0000259" key="1">
    <source>
        <dbReference type="Pfam" id="PF13460"/>
    </source>
</evidence>
<gene>
    <name evidence="2" type="ORF">K443DRAFT_686379</name>
</gene>
<dbReference type="SUPFAM" id="SSF51735">
    <property type="entry name" value="NAD(P)-binding Rossmann-fold domains"/>
    <property type="match status" value="1"/>
</dbReference>
<dbReference type="PANTHER" id="PTHR15020">
    <property type="entry name" value="FLAVIN REDUCTASE-RELATED"/>
    <property type="match status" value="1"/>
</dbReference>
<dbReference type="Gene3D" id="3.40.50.720">
    <property type="entry name" value="NAD(P)-binding Rossmann-like Domain"/>
    <property type="match status" value="1"/>
</dbReference>
<dbReference type="HOGENOM" id="CLU_025711_1_2_1"/>
<dbReference type="PANTHER" id="PTHR15020:SF50">
    <property type="entry name" value="UPF0659 PROTEIN YMR090W"/>
    <property type="match status" value="1"/>
</dbReference>
<dbReference type="STRING" id="1095629.A0A0C9X069"/>
<sequence>MAKKIIIVGGHGNISLRLARLLSPSHSVTSLIRNPEHQQDILETSAKPLLLSLEDVSVPDLSKAFAGYDVVYFSAGAGGQGGEERTKKVDYEGAVKVFDAIEGTSGVKPRLILVSALDIRDPEKIPAHYNDDDISHSKRLRAVIPAYMHWKYEADKNLVNRDAFKWTIVRPGGLTNNPGTGKADIGRTHLGKTISRDDVAKVLALLADREDAAGLAIDVVGGDAPIEEALNAAIEKGETDFLG</sequence>
<evidence type="ECO:0000313" key="3">
    <source>
        <dbReference type="Proteomes" id="UP000054477"/>
    </source>
</evidence>
<accession>A0A0C9X069</accession>